<keyword evidence="1" id="KW-0805">Transcription regulation</keyword>
<evidence type="ECO:0000256" key="2">
    <source>
        <dbReference type="ARBA" id="ARBA00023125"/>
    </source>
</evidence>
<dbReference type="GO" id="GO:0000976">
    <property type="term" value="F:transcription cis-regulatory region binding"/>
    <property type="evidence" value="ECO:0007669"/>
    <property type="project" value="TreeGrafter"/>
</dbReference>
<reference evidence="7" key="1">
    <citation type="submission" date="2017-02" db="EMBL/GenBank/DDBJ databases">
        <title>Comparative genomics and description of representatives of a novel lineage of planctomycetes thriving in anoxic sediments.</title>
        <authorList>
            <person name="Spring S."/>
            <person name="Bunk B."/>
            <person name="Sproer C."/>
        </authorList>
    </citation>
    <scope>NUCLEOTIDE SEQUENCE [LARGE SCALE GENOMIC DNA]</scope>
    <source>
        <strain evidence="7">SM-Chi-D1</strain>
    </source>
</reference>
<dbReference type="SUPFAM" id="SSF48498">
    <property type="entry name" value="Tetracyclin repressor-like, C-terminal domain"/>
    <property type="match status" value="1"/>
</dbReference>
<dbReference type="Pfam" id="PF08359">
    <property type="entry name" value="TetR_C_4"/>
    <property type="match status" value="1"/>
</dbReference>
<dbReference type="InterPro" id="IPR009057">
    <property type="entry name" value="Homeodomain-like_sf"/>
</dbReference>
<dbReference type="InterPro" id="IPR050109">
    <property type="entry name" value="HTH-type_TetR-like_transc_reg"/>
</dbReference>
<dbReference type="PANTHER" id="PTHR30055">
    <property type="entry name" value="HTH-TYPE TRANSCRIPTIONAL REGULATOR RUTR"/>
    <property type="match status" value="1"/>
</dbReference>
<dbReference type="OrthoDB" id="13453at2"/>
<protein>
    <submittedName>
        <fullName evidence="6">Fatty acid metabolism regulator protein</fullName>
    </submittedName>
</protein>
<sequence>MAAKKLKTKIRREQIAQAALDIVSTGGLKQLSVAEVALRIGLVPSALYRHVKKKDDILTLIDERIESKLLANVAAVCEQTDDPLERLHQLFLRHIRLISENRGIPVVIFSQDFHADNLERKTRICKMISSYLKEVAALLKQAQAGGHIAKSVDIDAAAMLFLGLIQPPMILWHLSEGDFDVQRHAKSAWPLFLKAIK</sequence>
<dbReference type="Gene3D" id="1.10.10.60">
    <property type="entry name" value="Homeodomain-like"/>
    <property type="match status" value="1"/>
</dbReference>
<evidence type="ECO:0000256" key="4">
    <source>
        <dbReference type="PROSITE-ProRule" id="PRU00335"/>
    </source>
</evidence>
<name>A0A1Q2MHT3_9BACT</name>
<evidence type="ECO:0000256" key="1">
    <source>
        <dbReference type="ARBA" id="ARBA00023015"/>
    </source>
</evidence>
<keyword evidence="2 4" id="KW-0238">DNA-binding</keyword>
<keyword evidence="3" id="KW-0804">Transcription</keyword>
<dbReference type="InterPro" id="IPR036271">
    <property type="entry name" value="Tet_transcr_reg_TetR-rel_C_sf"/>
</dbReference>
<keyword evidence="7" id="KW-1185">Reference proteome</keyword>
<dbReference type="KEGG" id="pbas:SMSP2_02595"/>
<dbReference type="Gene3D" id="1.10.357.10">
    <property type="entry name" value="Tetracycline Repressor, domain 2"/>
    <property type="match status" value="1"/>
</dbReference>
<dbReference type="PROSITE" id="PS50977">
    <property type="entry name" value="HTH_TETR_2"/>
    <property type="match status" value="1"/>
</dbReference>
<gene>
    <name evidence="6" type="primary">fadR</name>
    <name evidence="6" type="ORF">SMSP2_02595</name>
</gene>
<feature type="DNA-binding region" description="H-T-H motif" evidence="4">
    <location>
        <begin position="32"/>
        <end position="51"/>
    </location>
</feature>
<accession>A0A1Q2MHT3</accession>
<evidence type="ECO:0000259" key="5">
    <source>
        <dbReference type="PROSITE" id="PS50977"/>
    </source>
</evidence>
<dbReference type="Proteomes" id="UP000188181">
    <property type="component" value="Chromosome"/>
</dbReference>
<dbReference type="RefSeq" id="WP_146684428.1">
    <property type="nucleotide sequence ID" value="NZ_CP019646.1"/>
</dbReference>
<dbReference type="SUPFAM" id="SSF46689">
    <property type="entry name" value="Homeodomain-like"/>
    <property type="match status" value="1"/>
</dbReference>
<dbReference type="AlphaFoldDB" id="A0A1Q2MHT3"/>
<dbReference type="InterPro" id="IPR001647">
    <property type="entry name" value="HTH_TetR"/>
</dbReference>
<feature type="domain" description="HTH tetR-type" evidence="5">
    <location>
        <begin position="9"/>
        <end position="69"/>
    </location>
</feature>
<dbReference type="PANTHER" id="PTHR30055:SF240">
    <property type="entry name" value="HTH-TYPE TRANSCRIPTIONAL REGULATOR ACRR"/>
    <property type="match status" value="1"/>
</dbReference>
<dbReference type="EMBL" id="CP019646">
    <property type="protein sequence ID" value="AQQ72214.1"/>
    <property type="molecule type" value="Genomic_DNA"/>
</dbReference>
<dbReference type="GO" id="GO:0003700">
    <property type="term" value="F:DNA-binding transcription factor activity"/>
    <property type="evidence" value="ECO:0007669"/>
    <property type="project" value="TreeGrafter"/>
</dbReference>
<proteinExistence type="predicted"/>
<dbReference type="InterPro" id="IPR013570">
    <property type="entry name" value="Tscrpt_reg_YsiA_C"/>
</dbReference>
<evidence type="ECO:0000256" key="3">
    <source>
        <dbReference type="ARBA" id="ARBA00023163"/>
    </source>
</evidence>
<organism evidence="6 7">
    <name type="scientific">Limihaloglobus sulfuriphilus</name>
    <dbReference type="NCBI Taxonomy" id="1851148"/>
    <lineage>
        <taxon>Bacteria</taxon>
        <taxon>Pseudomonadati</taxon>
        <taxon>Planctomycetota</taxon>
        <taxon>Phycisphaerae</taxon>
        <taxon>Sedimentisphaerales</taxon>
        <taxon>Sedimentisphaeraceae</taxon>
        <taxon>Limihaloglobus</taxon>
    </lineage>
</organism>
<evidence type="ECO:0000313" key="7">
    <source>
        <dbReference type="Proteomes" id="UP000188181"/>
    </source>
</evidence>
<evidence type="ECO:0000313" key="6">
    <source>
        <dbReference type="EMBL" id="AQQ72214.1"/>
    </source>
</evidence>